<organism evidence="5 6">
    <name type="scientific">Diaporthe australafricana</name>
    <dbReference type="NCBI Taxonomy" id="127596"/>
    <lineage>
        <taxon>Eukaryota</taxon>
        <taxon>Fungi</taxon>
        <taxon>Dikarya</taxon>
        <taxon>Ascomycota</taxon>
        <taxon>Pezizomycotina</taxon>
        <taxon>Sordariomycetes</taxon>
        <taxon>Sordariomycetidae</taxon>
        <taxon>Diaporthales</taxon>
        <taxon>Diaporthaceae</taxon>
        <taxon>Diaporthe</taxon>
    </lineage>
</organism>
<dbReference type="PRINTS" id="PR00420">
    <property type="entry name" value="RNGMNOXGNASE"/>
</dbReference>
<comment type="caution">
    <text evidence="5">The sequence shown here is derived from an EMBL/GenBank/DDBJ whole genome shotgun (WGS) entry which is preliminary data.</text>
</comment>
<dbReference type="Pfam" id="PF01494">
    <property type="entry name" value="FAD_binding_3"/>
    <property type="match status" value="1"/>
</dbReference>
<feature type="domain" description="FAD-binding" evidence="4">
    <location>
        <begin position="6"/>
        <end position="344"/>
    </location>
</feature>
<evidence type="ECO:0000313" key="5">
    <source>
        <dbReference type="EMBL" id="KAL1866736.1"/>
    </source>
</evidence>
<keyword evidence="6" id="KW-1185">Reference proteome</keyword>
<dbReference type="PANTHER" id="PTHR43476:SF3">
    <property type="entry name" value="FAD-BINDING MONOOXYGENASE"/>
    <property type="match status" value="1"/>
</dbReference>
<sequence length="415" mass="45880">MTIGKIIIVGAGPAGLTLALLLAKQGIHVVVLETADRLDDQPRATHYSPPALHEIERAGVLDDVRSHPNAFIPNGLTWRKLDGSPLAVLDMPKVPAEYQQVCLPLNHLTPIILRHLEQQKTAEVLWSHRVVDGTLEQDAHGAWVTVQSPAGEEKIRGDYVVGCDGGNSTVRKSLFTSRSDFAGHTWDAQIVASTAYYEDYLKHAPDWTHSNFLCDAENWAMVAKIQADGLLKVTYGDIPGLTHEEYLERLPKKYQTILPGHPSPHNLKVVQVSPYKVHQRCAPRLRVGRVLLAADAAHLCNPFGGLGLTGGLVDVGNLFDCFYGIHNGLAEEPILDRYDEVRRQKWHGIINPASSGNITTLWSDATQLQTSQLIRGCKEAEDDPAKLLEFLKGSLEIMHDFTKEYHGGRQTTDET</sequence>
<evidence type="ECO:0000259" key="4">
    <source>
        <dbReference type="Pfam" id="PF01494"/>
    </source>
</evidence>
<evidence type="ECO:0000256" key="1">
    <source>
        <dbReference type="ARBA" id="ARBA00022630"/>
    </source>
</evidence>
<dbReference type="InterPro" id="IPR050631">
    <property type="entry name" value="PheA/TfdB_FAD_monoxygenase"/>
</dbReference>
<evidence type="ECO:0000313" key="6">
    <source>
        <dbReference type="Proteomes" id="UP001583177"/>
    </source>
</evidence>
<dbReference type="PANTHER" id="PTHR43476">
    <property type="entry name" value="3-(3-HYDROXY-PHENYL)PROPIONATE/3-HYDROXYCINNAMIC ACID HYDROXYLASE"/>
    <property type="match status" value="1"/>
</dbReference>
<dbReference type="InterPro" id="IPR036188">
    <property type="entry name" value="FAD/NAD-bd_sf"/>
</dbReference>
<dbReference type="InterPro" id="IPR002938">
    <property type="entry name" value="FAD-bd"/>
</dbReference>
<dbReference type="Proteomes" id="UP001583177">
    <property type="component" value="Unassembled WGS sequence"/>
</dbReference>
<gene>
    <name evidence="5" type="ORF">Daus18300_006680</name>
</gene>
<protein>
    <recommendedName>
        <fullName evidence="4">FAD-binding domain-containing protein</fullName>
    </recommendedName>
</protein>
<proteinExistence type="predicted"/>
<dbReference type="SUPFAM" id="SSF51905">
    <property type="entry name" value="FAD/NAD(P)-binding domain"/>
    <property type="match status" value="1"/>
</dbReference>
<dbReference type="EMBL" id="JAWRVE010000054">
    <property type="protein sequence ID" value="KAL1866736.1"/>
    <property type="molecule type" value="Genomic_DNA"/>
</dbReference>
<evidence type="ECO:0000256" key="2">
    <source>
        <dbReference type="ARBA" id="ARBA00022827"/>
    </source>
</evidence>
<name>A0ABR3WST3_9PEZI</name>
<keyword evidence="3" id="KW-0560">Oxidoreductase</keyword>
<reference evidence="5 6" key="1">
    <citation type="journal article" date="2024" name="IMA Fungus">
        <title>IMA Genome - F19 : A genome assembly and annotation guide to empower mycologists, including annotated draft genome sequences of Ceratocystis pirilliformis, Diaporthe australafricana, Fusarium ophioides, Paecilomyces lecythidis, and Sporothrix stenoceras.</title>
        <authorList>
            <person name="Aylward J."/>
            <person name="Wilson A.M."/>
            <person name="Visagie C.M."/>
            <person name="Spraker J."/>
            <person name="Barnes I."/>
            <person name="Buitendag C."/>
            <person name="Ceriani C."/>
            <person name="Del Mar Angel L."/>
            <person name="du Plessis D."/>
            <person name="Fuchs T."/>
            <person name="Gasser K."/>
            <person name="Kramer D."/>
            <person name="Li W."/>
            <person name="Munsamy K."/>
            <person name="Piso A."/>
            <person name="Price J.L."/>
            <person name="Sonnekus B."/>
            <person name="Thomas C."/>
            <person name="van der Nest A."/>
            <person name="van Dijk A."/>
            <person name="van Heerden A."/>
            <person name="van Vuuren N."/>
            <person name="Yilmaz N."/>
            <person name="Duong T.A."/>
            <person name="van der Merwe N.A."/>
            <person name="Wingfield M.J."/>
            <person name="Wingfield B.D."/>
        </authorList>
    </citation>
    <scope>NUCLEOTIDE SEQUENCE [LARGE SCALE GENOMIC DNA]</scope>
    <source>
        <strain evidence="5 6">CMW 18300</strain>
    </source>
</reference>
<evidence type="ECO:0000256" key="3">
    <source>
        <dbReference type="ARBA" id="ARBA00023002"/>
    </source>
</evidence>
<keyword evidence="1" id="KW-0285">Flavoprotein</keyword>
<keyword evidence="2" id="KW-0274">FAD</keyword>
<dbReference type="Gene3D" id="3.30.70.2450">
    <property type="match status" value="1"/>
</dbReference>
<dbReference type="Gene3D" id="3.50.50.60">
    <property type="entry name" value="FAD/NAD(P)-binding domain"/>
    <property type="match status" value="1"/>
</dbReference>
<accession>A0ABR3WST3</accession>